<evidence type="ECO:0000256" key="8">
    <source>
        <dbReference type="SAM" id="Phobius"/>
    </source>
</evidence>
<dbReference type="PANTHER" id="PTHR19139">
    <property type="entry name" value="AQUAPORIN TRANSPORTER"/>
    <property type="match status" value="1"/>
</dbReference>
<dbReference type="InterPro" id="IPR000425">
    <property type="entry name" value="MIP"/>
</dbReference>
<evidence type="ECO:0000256" key="5">
    <source>
        <dbReference type="ARBA" id="ARBA00023136"/>
    </source>
</evidence>
<evidence type="ECO:0000256" key="6">
    <source>
        <dbReference type="RuleBase" id="RU000477"/>
    </source>
</evidence>
<dbReference type="Gene3D" id="1.20.1080.10">
    <property type="entry name" value="Glycerol uptake facilitator protein"/>
    <property type="match status" value="1"/>
</dbReference>
<dbReference type="SUPFAM" id="SSF81338">
    <property type="entry name" value="Aquaporin-like"/>
    <property type="match status" value="1"/>
</dbReference>
<evidence type="ECO:0000256" key="2">
    <source>
        <dbReference type="ARBA" id="ARBA00006175"/>
    </source>
</evidence>
<gene>
    <name evidence="9" type="ORF">Amme_027_014</name>
</gene>
<organism evidence="9 10">
    <name type="scientific">Acidomonas methanolica NBRC 104435</name>
    <dbReference type="NCBI Taxonomy" id="1231351"/>
    <lineage>
        <taxon>Bacteria</taxon>
        <taxon>Pseudomonadati</taxon>
        <taxon>Pseudomonadota</taxon>
        <taxon>Alphaproteobacteria</taxon>
        <taxon>Acetobacterales</taxon>
        <taxon>Acetobacteraceae</taxon>
        <taxon>Acidomonas</taxon>
    </lineage>
</organism>
<dbReference type="PANTHER" id="PTHR19139:SF199">
    <property type="entry name" value="MIP17260P"/>
    <property type="match status" value="1"/>
</dbReference>
<evidence type="ECO:0000313" key="9">
    <source>
        <dbReference type="EMBL" id="GAJ28463.1"/>
    </source>
</evidence>
<accession>A0A023D2S5</accession>
<feature type="region of interest" description="Disordered" evidence="7">
    <location>
        <begin position="311"/>
        <end position="332"/>
    </location>
</feature>
<feature type="transmembrane region" description="Helical" evidence="8">
    <location>
        <begin position="263"/>
        <end position="283"/>
    </location>
</feature>
<comment type="caution">
    <text evidence="9">The sequence shown here is derived from an EMBL/GenBank/DDBJ whole genome shotgun (WGS) entry which is preliminary data.</text>
</comment>
<dbReference type="EMBL" id="BAND01000027">
    <property type="protein sequence ID" value="GAJ28463.1"/>
    <property type="molecule type" value="Genomic_DNA"/>
</dbReference>
<sequence length="332" mass="35441">MSRQKEDDAAEAREKSYPAHHARFPHIALPHVRFTRRQLEDRPLAGAPHPDHRLHWTLYGCEAVATAVLMCLGIATNTLLLTPASPVAGVLRRYPELQIALCGLCFGGSGTIAAMTPFGRVSGAHLSPSVTLAFALGRRIAPLDALGYALAQIVGACLGTAAMSLLGCLLPVWRGWVSAVHYVATMPAAGVPGLFVLGAELAATMGLILALYWAAATPRLHLVAPWIGGWYFFLMNPFVAWISGDSTNFARSFGPDLFSGDFSGLWIYILGPMLGSGLAVLLLRSNLMGVVRPVEARIVNFGHHGRVPKLGAPEAVGPAPEEVRAARSDKRS</sequence>
<proteinExistence type="inferred from homology"/>
<dbReference type="Proteomes" id="UP000019760">
    <property type="component" value="Unassembled WGS sequence"/>
</dbReference>
<feature type="transmembrane region" description="Helical" evidence="8">
    <location>
        <begin position="148"/>
        <end position="173"/>
    </location>
</feature>
<feature type="transmembrane region" description="Helical" evidence="8">
    <location>
        <begin position="222"/>
        <end position="243"/>
    </location>
</feature>
<reference evidence="9 10" key="2">
    <citation type="journal article" date="2014" name="FEMS Microbiol. Lett.">
        <title>Draft genomic DNA sequence of the facultatively methylotrophic bacterium Acidomonas methanolica type strain MB58.</title>
        <authorList>
            <person name="Higashiura N."/>
            <person name="Hadano H."/>
            <person name="Hirakawa H."/>
            <person name="Matsutani M."/>
            <person name="Takabe S."/>
            <person name="Matsushita K."/>
            <person name="Azuma Y."/>
        </authorList>
    </citation>
    <scope>NUCLEOTIDE SEQUENCE [LARGE SCALE GENOMIC DNA]</scope>
    <source>
        <strain evidence="9 10">MB58</strain>
    </source>
</reference>
<dbReference type="RefSeq" id="WP_081797468.1">
    <property type="nucleotide sequence ID" value="NZ_BAND01000027.1"/>
</dbReference>
<evidence type="ECO:0000256" key="1">
    <source>
        <dbReference type="ARBA" id="ARBA00004141"/>
    </source>
</evidence>
<keyword evidence="6" id="KW-0813">Transport</keyword>
<reference evidence="10" key="1">
    <citation type="journal article" date="2014" name="FEMS Microbiol. Lett.">
        <title>Draft Genomic DNA Sequence of the Facultatively Methylotrophic Bacterium Acidomonas methanolica type strain MB58.</title>
        <authorList>
            <person name="Higashiura N."/>
            <person name="Hadano H."/>
            <person name="Hirakawa H."/>
            <person name="Matsutani M."/>
            <person name="Takabe S."/>
            <person name="Matsushita K."/>
            <person name="Azuma Y."/>
        </authorList>
    </citation>
    <scope>NUCLEOTIDE SEQUENCE [LARGE SCALE GENOMIC DNA]</scope>
    <source>
        <strain evidence="10">MB58</strain>
    </source>
</reference>
<evidence type="ECO:0000313" key="10">
    <source>
        <dbReference type="Proteomes" id="UP000019760"/>
    </source>
</evidence>
<dbReference type="InterPro" id="IPR023271">
    <property type="entry name" value="Aquaporin-like"/>
</dbReference>
<comment type="similarity">
    <text evidence="2 6">Belongs to the MIP/aquaporin (TC 1.A.8) family.</text>
</comment>
<dbReference type="PRINTS" id="PR00783">
    <property type="entry name" value="MINTRINSICP"/>
</dbReference>
<keyword evidence="4 8" id="KW-1133">Transmembrane helix</keyword>
<dbReference type="AlphaFoldDB" id="A0A023D2S5"/>
<dbReference type="InterPro" id="IPR034294">
    <property type="entry name" value="Aquaporin_transptr"/>
</dbReference>
<evidence type="ECO:0000256" key="7">
    <source>
        <dbReference type="SAM" id="MobiDB-lite"/>
    </source>
</evidence>
<dbReference type="GO" id="GO:0015250">
    <property type="term" value="F:water channel activity"/>
    <property type="evidence" value="ECO:0007669"/>
    <property type="project" value="TreeGrafter"/>
</dbReference>
<keyword evidence="5 8" id="KW-0472">Membrane</keyword>
<evidence type="ECO:0000256" key="3">
    <source>
        <dbReference type="ARBA" id="ARBA00022692"/>
    </source>
</evidence>
<name>A0A023D2S5_ACIMT</name>
<feature type="transmembrane region" description="Helical" evidence="8">
    <location>
        <begin position="193"/>
        <end position="215"/>
    </location>
</feature>
<evidence type="ECO:0000256" key="4">
    <source>
        <dbReference type="ARBA" id="ARBA00022989"/>
    </source>
</evidence>
<keyword evidence="3 6" id="KW-0812">Transmembrane</keyword>
<feature type="compositionally biased region" description="Basic and acidic residues" evidence="7">
    <location>
        <begin position="321"/>
        <end position="332"/>
    </location>
</feature>
<dbReference type="Pfam" id="PF00230">
    <property type="entry name" value="MIP"/>
    <property type="match status" value="1"/>
</dbReference>
<keyword evidence="10" id="KW-1185">Reference proteome</keyword>
<protein>
    <submittedName>
        <fullName evidence="9">Major facilitator superfamily glycerol uptake transporter</fullName>
    </submittedName>
</protein>
<dbReference type="OrthoDB" id="9807293at2"/>
<dbReference type="GO" id="GO:0005886">
    <property type="term" value="C:plasma membrane"/>
    <property type="evidence" value="ECO:0007669"/>
    <property type="project" value="TreeGrafter"/>
</dbReference>
<comment type="subcellular location">
    <subcellularLocation>
        <location evidence="1">Membrane</location>
        <topology evidence="1">Multi-pass membrane protein</topology>
    </subcellularLocation>
</comment>